<feature type="domain" description="Amidohydrolase-related" evidence="2">
    <location>
        <begin position="48"/>
        <end position="282"/>
    </location>
</feature>
<comment type="caution">
    <text evidence="3">The sequence shown here is derived from an EMBL/GenBank/DDBJ whole genome shotgun (WGS) entry which is preliminary data.</text>
</comment>
<dbReference type="InterPro" id="IPR032465">
    <property type="entry name" value="ACMSD"/>
</dbReference>
<organism evidence="3 4">
    <name type="scientific">Acetivibrio mesophilus</name>
    <dbReference type="NCBI Taxonomy" id="2487273"/>
    <lineage>
        <taxon>Bacteria</taxon>
        <taxon>Bacillati</taxon>
        <taxon>Bacillota</taxon>
        <taxon>Clostridia</taxon>
        <taxon>Eubacteriales</taxon>
        <taxon>Oscillospiraceae</taxon>
        <taxon>Acetivibrio</taxon>
    </lineage>
</organism>
<name>A0A4Q0I6U9_9FIRM</name>
<dbReference type="Gene3D" id="3.20.20.140">
    <property type="entry name" value="Metal-dependent hydrolases"/>
    <property type="match status" value="1"/>
</dbReference>
<dbReference type="Proteomes" id="UP000289166">
    <property type="component" value="Unassembled WGS sequence"/>
</dbReference>
<proteinExistence type="predicted"/>
<dbReference type="GO" id="GO:0016787">
    <property type="term" value="F:hydrolase activity"/>
    <property type="evidence" value="ECO:0007669"/>
    <property type="project" value="UniProtKB-KW"/>
</dbReference>
<keyword evidence="3" id="KW-0378">Hydrolase</keyword>
<keyword evidence="1" id="KW-0456">Lyase</keyword>
<dbReference type="AlphaFoldDB" id="A0A4Q0I6U9"/>
<dbReference type="InterPro" id="IPR006680">
    <property type="entry name" value="Amidohydro-rel"/>
</dbReference>
<evidence type="ECO:0000313" key="4">
    <source>
        <dbReference type="Proteomes" id="UP000289166"/>
    </source>
</evidence>
<dbReference type="PANTHER" id="PTHR21240">
    <property type="entry name" value="2-AMINO-3-CARBOXYLMUCONATE-6-SEMIALDEHYDE DECARBOXYLASE"/>
    <property type="match status" value="1"/>
</dbReference>
<protein>
    <submittedName>
        <fullName evidence="3">Amidohydrolase</fullName>
    </submittedName>
</protein>
<dbReference type="Pfam" id="PF04909">
    <property type="entry name" value="Amidohydro_2"/>
    <property type="match status" value="1"/>
</dbReference>
<dbReference type="RefSeq" id="WP_069193265.1">
    <property type="nucleotide sequence ID" value="NZ_RLII01000003.1"/>
</dbReference>
<evidence type="ECO:0000259" key="2">
    <source>
        <dbReference type="Pfam" id="PF04909"/>
    </source>
</evidence>
<sequence length="288" mass="32668">MIGNFTIVDGHVHTFSSEEVSSKILQSFNKMYSIEFENPGTGTIDDVLKSMENEGIDYTVMANFAPAKILHSNNKWTLEESRKHPNLIPLVSFHPDMDVSFESLLNEYILDGAKGIKLHPMAQGFDPKDRKLEGIYEFCNDIAFPIVFHCGRVANARLNEFSDVETLEPLIARYENIPFVLTHMADGNVKDVLRLSKSYKNVCFDTSIVISGYPQIRETNEPSWLDDSIPEGVISEIGADRLVFGSDYPWGSPAWDLKRFMGMNLTDEQKKIILGENAMKLFLNRVYN</sequence>
<dbReference type="InterPro" id="IPR032466">
    <property type="entry name" value="Metal_Hydrolase"/>
</dbReference>
<reference evidence="4" key="1">
    <citation type="submission" date="2018-11" db="EMBL/GenBank/DDBJ databases">
        <title>Genome sequencing of a novel mesophilic and cellulolytic organism within the genus Hungateiclostridium.</title>
        <authorList>
            <person name="Rettenmaier R."/>
            <person name="Liebl W."/>
            <person name="Zverlov V."/>
        </authorList>
    </citation>
    <scope>NUCLEOTIDE SEQUENCE [LARGE SCALE GENOMIC DNA]</scope>
    <source>
        <strain evidence="4">N2K1</strain>
    </source>
</reference>
<gene>
    <name evidence="3" type="ORF">EFD62_04760</name>
</gene>
<evidence type="ECO:0000313" key="3">
    <source>
        <dbReference type="EMBL" id="RXE60070.1"/>
    </source>
</evidence>
<dbReference type="OrthoDB" id="9771932at2"/>
<evidence type="ECO:0000256" key="1">
    <source>
        <dbReference type="ARBA" id="ARBA00023239"/>
    </source>
</evidence>
<keyword evidence="4" id="KW-1185">Reference proteome</keyword>
<dbReference type="GO" id="GO:0016831">
    <property type="term" value="F:carboxy-lyase activity"/>
    <property type="evidence" value="ECO:0007669"/>
    <property type="project" value="InterPro"/>
</dbReference>
<accession>A0A4Q0I6U9</accession>
<dbReference type="SUPFAM" id="SSF51556">
    <property type="entry name" value="Metallo-dependent hydrolases"/>
    <property type="match status" value="1"/>
</dbReference>
<dbReference type="EMBL" id="RLII01000003">
    <property type="protein sequence ID" value="RXE60070.1"/>
    <property type="molecule type" value="Genomic_DNA"/>
</dbReference>